<evidence type="ECO:0000313" key="3">
    <source>
        <dbReference type="EMBL" id="KAJ3575405.1"/>
    </source>
</evidence>
<feature type="transmembrane region" description="Helical" evidence="2">
    <location>
        <begin position="24"/>
        <end position="44"/>
    </location>
</feature>
<dbReference type="AlphaFoldDB" id="A0AAD5YZT1"/>
<sequence>MASIPNPDNYLGHLSPNEAFQFEVARNLYIAVLGATIWDILVYIPDDIKILRMQKGIRVVNICFITSRVFALCYVLLSALAKTIPLDSCEPIFIAIGCCCILSISSSSFLFLRRVQAIWAGNLWVSGIFSVLWVLDWALEVTVPVGVHADHIPGTLYCIDSQPQHYVLAAGIIPVIFDTFVFLAISYKIAVSHSTLDVKISWGTLVSGKALPRLSRAILQGGQQYYLITAGAYIILTILLGLPSIPPIYRNINIKLLDLSELTMQLPVSDINFARNHPSLRYDPQLPYSTATQTMELQKRAKGSFSNSGTLNASSTTKSQSGWSEQPAELQVPERSLTEETKEKNGSMPPSAP</sequence>
<keyword evidence="2" id="KW-0812">Transmembrane</keyword>
<evidence type="ECO:0000256" key="1">
    <source>
        <dbReference type="SAM" id="MobiDB-lite"/>
    </source>
</evidence>
<name>A0AAD5YZT1_9AGAR</name>
<reference evidence="3" key="1">
    <citation type="submission" date="2022-07" db="EMBL/GenBank/DDBJ databases">
        <title>Genome Sequence of Leucocoprinus birnbaumii.</title>
        <authorList>
            <person name="Buettner E."/>
        </authorList>
    </citation>
    <scope>NUCLEOTIDE SEQUENCE</scope>
    <source>
        <strain evidence="3">VT141</strain>
    </source>
</reference>
<feature type="compositionally biased region" description="Polar residues" evidence="1">
    <location>
        <begin position="304"/>
        <end position="324"/>
    </location>
</feature>
<feature type="transmembrane region" description="Helical" evidence="2">
    <location>
        <begin position="166"/>
        <end position="185"/>
    </location>
</feature>
<feature type="transmembrane region" description="Helical" evidence="2">
    <location>
        <begin position="56"/>
        <end position="80"/>
    </location>
</feature>
<feature type="compositionally biased region" description="Basic and acidic residues" evidence="1">
    <location>
        <begin position="336"/>
        <end position="345"/>
    </location>
</feature>
<keyword evidence="2" id="KW-1133">Transmembrane helix</keyword>
<evidence type="ECO:0000256" key="2">
    <source>
        <dbReference type="SAM" id="Phobius"/>
    </source>
</evidence>
<feature type="transmembrane region" description="Helical" evidence="2">
    <location>
        <begin position="225"/>
        <end position="245"/>
    </location>
</feature>
<dbReference type="Proteomes" id="UP001213000">
    <property type="component" value="Unassembled WGS sequence"/>
</dbReference>
<evidence type="ECO:0000313" key="4">
    <source>
        <dbReference type="Proteomes" id="UP001213000"/>
    </source>
</evidence>
<feature type="transmembrane region" description="Helical" evidence="2">
    <location>
        <begin position="92"/>
        <end position="112"/>
    </location>
</feature>
<proteinExistence type="predicted"/>
<keyword evidence="2" id="KW-0472">Membrane</keyword>
<accession>A0AAD5YZT1</accession>
<protein>
    <submittedName>
        <fullName evidence="3">Uncharacterized protein</fullName>
    </submittedName>
</protein>
<comment type="caution">
    <text evidence="3">The sequence shown here is derived from an EMBL/GenBank/DDBJ whole genome shotgun (WGS) entry which is preliminary data.</text>
</comment>
<dbReference type="EMBL" id="JANIEX010000038">
    <property type="protein sequence ID" value="KAJ3575405.1"/>
    <property type="molecule type" value="Genomic_DNA"/>
</dbReference>
<gene>
    <name evidence="3" type="ORF">NP233_g1117</name>
</gene>
<feature type="region of interest" description="Disordered" evidence="1">
    <location>
        <begin position="300"/>
        <end position="353"/>
    </location>
</feature>
<organism evidence="3 4">
    <name type="scientific">Leucocoprinus birnbaumii</name>
    <dbReference type="NCBI Taxonomy" id="56174"/>
    <lineage>
        <taxon>Eukaryota</taxon>
        <taxon>Fungi</taxon>
        <taxon>Dikarya</taxon>
        <taxon>Basidiomycota</taxon>
        <taxon>Agaricomycotina</taxon>
        <taxon>Agaricomycetes</taxon>
        <taxon>Agaricomycetidae</taxon>
        <taxon>Agaricales</taxon>
        <taxon>Agaricineae</taxon>
        <taxon>Agaricaceae</taxon>
        <taxon>Leucocoprinus</taxon>
    </lineage>
</organism>
<keyword evidence="4" id="KW-1185">Reference proteome</keyword>
<feature type="transmembrane region" description="Helical" evidence="2">
    <location>
        <begin position="119"/>
        <end position="139"/>
    </location>
</feature>